<accession>A0A0J6VPI8</accession>
<dbReference type="GO" id="GO:0043041">
    <property type="term" value="P:amino acid activation for nonribosomal peptide biosynthetic process"/>
    <property type="evidence" value="ECO:0007669"/>
    <property type="project" value="TreeGrafter"/>
</dbReference>
<comment type="caution">
    <text evidence="2">The sequence shown here is derived from an EMBL/GenBank/DDBJ whole genome shotgun (WGS) entry which is preliminary data.</text>
</comment>
<reference evidence="2 3" key="1">
    <citation type="journal article" date="2015" name="Genome Biol. Evol.">
        <title>Characterization of Three Mycobacterium spp. with Potential Use in Bioremediation by Genome Sequencing and Comparative Genomics.</title>
        <authorList>
            <person name="Das S."/>
            <person name="Pettersson B.M."/>
            <person name="Behra P.R."/>
            <person name="Ramesh M."/>
            <person name="Dasgupta S."/>
            <person name="Bhattacharya A."/>
            <person name="Kirsebom L.A."/>
        </authorList>
    </citation>
    <scope>NUCLEOTIDE SEQUENCE [LARGE SCALE GENOMIC DNA]</scope>
    <source>
        <strain evidence="2 3">DSM 44075</strain>
    </source>
</reference>
<dbReference type="PANTHER" id="PTHR45527">
    <property type="entry name" value="NONRIBOSOMAL PEPTIDE SYNTHETASE"/>
    <property type="match status" value="1"/>
</dbReference>
<organism evidence="2 3">
    <name type="scientific">Mycolicibacterium obuense</name>
    <dbReference type="NCBI Taxonomy" id="1807"/>
    <lineage>
        <taxon>Bacteria</taxon>
        <taxon>Bacillati</taxon>
        <taxon>Actinomycetota</taxon>
        <taxon>Actinomycetes</taxon>
        <taxon>Mycobacteriales</taxon>
        <taxon>Mycobacteriaceae</taxon>
        <taxon>Mycolicibacterium</taxon>
    </lineage>
</organism>
<evidence type="ECO:0000259" key="1">
    <source>
        <dbReference type="Pfam" id="PF00668"/>
    </source>
</evidence>
<dbReference type="InterPro" id="IPR023213">
    <property type="entry name" value="CAT-like_dom_sf"/>
</dbReference>
<feature type="domain" description="Condensation" evidence="1">
    <location>
        <begin position="1"/>
        <end position="386"/>
    </location>
</feature>
<dbReference type="GO" id="GO:0031177">
    <property type="term" value="F:phosphopantetheine binding"/>
    <property type="evidence" value="ECO:0007669"/>
    <property type="project" value="TreeGrafter"/>
</dbReference>
<dbReference type="InterPro" id="IPR001242">
    <property type="entry name" value="Condensation_dom"/>
</dbReference>
<dbReference type="GO" id="GO:0003824">
    <property type="term" value="F:catalytic activity"/>
    <property type="evidence" value="ECO:0007669"/>
    <property type="project" value="InterPro"/>
</dbReference>
<dbReference type="Pfam" id="PF00668">
    <property type="entry name" value="Condensation"/>
    <property type="match status" value="1"/>
</dbReference>
<dbReference type="Proteomes" id="UP000036313">
    <property type="component" value="Unassembled WGS sequence"/>
</dbReference>
<gene>
    <name evidence="2" type="primary">cmdD_2</name>
    <name evidence="2" type="ORF">MOBUDSM44075_04215</name>
</gene>
<dbReference type="GO" id="GO:0044550">
    <property type="term" value="P:secondary metabolite biosynthetic process"/>
    <property type="evidence" value="ECO:0007669"/>
    <property type="project" value="TreeGrafter"/>
</dbReference>
<dbReference type="Gene3D" id="3.30.559.10">
    <property type="entry name" value="Chloramphenicol acetyltransferase-like domain"/>
    <property type="match status" value="1"/>
</dbReference>
<dbReference type="PANTHER" id="PTHR45527:SF1">
    <property type="entry name" value="FATTY ACID SYNTHASE"/>
    <property type="match status" value="1"/>
</dbReference>
<proteinExistence type="predicted"/>
<evidence type="ECO:0000313" key="2">
    <source>
        <dbReference type="EMBL" id="KMO71383.1"/>
    </source>
</evidence>
<dbReference type="GO" id="GO:0008610">
    <property type="term" value="P:lipid biosynthetic process"/>
    <property type="evidence" value="ECO:0007669"/>
    <property type="project" value="UniProtKB-ARBA"/>
</dbReference>
<dbReference type="PATRIC" id="fig|1807.14.peg.4244"/>
<evidence type="ECO:0000313" key="3">
    <source>
        <dbReference type="Proteomes" id="UP000036313"/>
    </source>
</evidence>
<dbReference type="GO" id="GO:0005737">
    <property type="term" value="C:cytoplasm"/>
    <property type="evidence" value="ECO:0007669"/>
    <property type="project" value="TreeGrafter"/>
</dbReference>
<dbReference type="EMBL" id="JYNU01000041">
    <property type="protein sequence ID" value="KMO71383.1"/>
    <property type="molecule type" value="Genomic_DNA"/>
</dbReference>
<name>A0A0J6VPI8_9MYCO</name>
<dbReference type="SUPFAM" id="SSF52777">
    <property type="entry name" value="CoA-dependent acyltransferases"/>
    <property type="match status" value="2"/>
</dbReference>
<protein>
    <submittedName>
        <fullName evidence="2">Chondramide synthase cmdD</fullName>
    </submittedName>
</protein>
<dbReference type="AlphaFoldDB" id="A0A0J6VPI8"/>
<dbReference type="Gene3D" id="3.30.559.30">
    <property type="entry name" value="Nonribosomal peptide synthetase, condensation domain"/>
    <property type="match status" value="1"/>
</dbReference>
<sequence length="390" mass="42536">MQLAVSLRGPLDGDRLHKAVRTVVARHPNLAAYFTDAYGEPVQAIPADPAAPWTYVDCAASESFSQVDRDATIEQICAEERIAVCDLRHPPAFRTLLIREAVDQHRFVLTNHHIVLDGWSLPVLAGEIFASYYGQRLPAPASFRRFVTWLAERDLDSARRAWQDALSGLDAPTLVGSPGAQRPGPRATTTVDVSEDITGAVTRLARTCHTTVNTVLQAAWAQVLTWLTGHHDVVFGTAVSGRPSDLAGAESMVGLFINTVPVRATIAPTSTVADLLEQLQVAHVNTLEHQHLALSEIHRATGHDQLFDTLFVCENYPMRIGALYGNGLEITDISGRESTHYPLVMVAQPGTRLHLRVEFDTAVFTAARIDKVIARFTRLLSAMSADAGDA</sequence>